<evidence type="ECO:0000313" key="7">
    <source>
        <dbReference type="Proteomes" id="UP000197991"/>
    </source>
</evidence>
<dbReference type="FunFam" id="3.40.190.290:FF:000001">
    <property type="entry name" value="Transcriptional regulator, LysR family"/>
    <property type="match status" value="1"/>
</dbReference>
<evidence type="ECO:0000256" key="2">
    <source>
        <dbReference type="ARBA" id="ARBA00023015"/>
    </source>
</evidence>
<dbReference type="GO" id="GO:0006351">
    <property type="term" value="P:DNA-templated transcription"/>
    <property type="evidence" value="ECO:0007669"/>
    <property type="project" value="TreeGrafter"/>
</dbReference>
<evidence type="ECO:0000256" key="3">
    <source>
        <dbReference type="ARBA" id="ARBA00023125"/>
    </source>
</evidence>
<sequence length="302" mass="34140">MRTNMLEYMGIFVQVVEQGSFTRAADTLQLHRPAVSKAIQQLEDELGVKLLHRTTRKLNMTAEGDEFYQRARQVLADVNDMMASFSPTQPPRGRLRLDAPLALAHTIIIPAIAEFQAQYPDIDIVLSASDKITDLITEGVDCVIRLGELEDSSFVSRRLGQVRMATCASPDYIRQYGQPNTPDDLAHHKAVNFFREHSREVMNWKFVENGEVVSRRPVSNVLVNNSDVLLSSGLAGLGILHALRAALEPYIRSGDLVELLPGFPTVPKPVSVLWPNKRYLSPNVRVFIDWISELFRRRQDEY</sequence>
<dbReference type="InterPro" id="IPR000847">
    <property type="entry name" value="LysR_HTH_N"/>
</dbReference>
<dbReference type="PANTHER" id="PTHR30537:SF72">
    <property type="entry name" value="LYSR FAMILY TRANSCRIPTIONAL REGULATOR"/>
    <property type="match status" value="1"/>
</dbReference>
<dbReference type="SUPFAM" id="SSF53850">
    <property type="entry name" value="Periplasmic binding protein-like II"/>
    <property type="match status" value="1"/>
</dbReference>
<evidence type="ECO:0000256" key="1">
    <source>
        <dbReference type="ARBA" id="ARBA00009437"/>
    </source>
</evidence>
<dbReference type="Pfam" id="PF03466">
    <property type="entry name" value="LysR_substrate"/>
    <property type="match status" value="1"/>
</dbReference>
<accession>A0A248K8P0</accession>
<dbReference type="AlphaFoldDB" id="A0A248K8P0"/>
<dbReference type="GO" id="GO:0043565">
    <property type="term" value="F:sequence-specific DNA binding"/>
    <property type="evidence" value="ECO:0007669"/>
    <property type="project" value="TreeGrafter"/>
</dbReference>
<dbReference type="GO" id="GO:0009891">
    <property type="term" value="P:positive regulation of biosynthetic process"/>
    <property type="evidence" value="ECO:0007669"/>
    <property type="project" value="UniProtKB-ARBA"/>
</dbReference>
<evidence type="ECO:0000313" key="6">
    <source>
        <dbReference type="EMBL" id="ASG54639.1"/>
    </source>
</evidence>
<keyword evidence="2" id="KW-0805">Transcription regulation</keyword>
<comment type="similarity">
    <text evidence="1">Belongs to the LysR transcriptional regulatory family.</text>
</comment>
<evidence type="ECO:0000256" key="4">
    <source>
        <dbReference type="ARBA" id="ARBA00023163"/>
    </source>
</evidence>
<dbReference type="CDD" id="cd08472">
    <property type="entry name" value="PBP2_CrgA_like_3"/>
    <property type="match status" value="1"/>
</dbReference>
<dbReference type="InterPro" id="IPR036388">
    <property type="entry name" value="WH-like_DNA-bd_sf"/>
</dbReference>
<dbReference type="InterPro" id="IPR005119">
    <property type="entry name" value="LysR_subst-bd"/>
</dbReference>
<gene>
    <name evidence="6" type="ORF">LFZ56_10325</name>
</gene>
<dbReference type="InterPro" id="IPR036390">
    <property type="entry name" value="WH_DNA-bd_sf"/>
</dbReference>
<dbReference type="SUPFAM" id="SSF46785">
    <property type="entry name" value="Winged helix' DNA-binding domain"/>
    <property type="match status" value="1"/>
</dbReference>
<evidence type="ECO:0000259" key="5">
    <source>
        <dbReference type="PROSITE" id="PS50931"/>
    </source>
</evidence>
<keyword evidence="3" id="KW-0238">DNA-binding</keyword>
<reference evidence="6 7" key="1">
    <citation type="submission" date="2017-06" db="EMBL/GenBank/DDBJ databases">
        <title>Salmonella reference genomes for public health.</title>
        <authorList>
            <person name="Robertson J."/>
            <person name="Yoshida C."/>
            <person name="Gurnik S."/>
            <person name="Nash J."/>
        </authorList>
    </citation>
    <scope>NUCLEOTIDE SEQUENCE [LARGE SCALE GENOMIC DNA]</scope>
    <source>
        <strain evidence="6 7">SA19983605</strain>
    </source>
</reference>
<dbReference type="PANTHER" id="PTHR30537">
    <property type="entry name" value="HTH-TYPE TRANSCRIPTIONAL REGULATOR"/>
    <property type="match status" value="1"/>
</dbReference>
<dbReference type="EMBL" id="CP022120">
    <property type="protein sequence ID" value="ASG54639.1"/>
    <property type="molecule type" value="Genomic_DNA"/>
</dbReference>
<organism evidence="6 7">
    <name type="scientific">Salmonella bongori serovar 66:z41:- str. SA19983605</name>
    <dbReference type="NCBI Taxonomy" id="1243617"/>
    <lineage>
        <taxon>Bacteria</taxon>
        <taxon>Pseudomonadati</taxon>
        <taxon>Pseudomonadota</taxon>
        <taxon>Gammaproteobacteria</taxon>
        <taxon>Enterobacterales</taxon>
        <taxon>Enterobacteriaceae</taxon>
        <taxon>Salmonella</taxon>
    </lineage>
</organism>
<dbReference type="RefSeq" id="WP_001260037.1">
    <property type="nucleotide sequence ID" value="NZ_CP022120.1"/>
</dbReference>
<dbReference type="Gene3D" id="1.10.10.10">
    <property type="entry name" value="Winged helix-like DNA-binding domain superfamily/Winged helix DNA-binding domain"/>
    <property type="match status" value="1"/>
</dbReference>
<dbReference type="Proteomes" id="UP000197991">
    <property type="component" value="Chromosome"/>
</dbReference>
<dbReference type="InterPro" id="IPR058163">
    <property type="entry name" value="LysR-type_TF_proteobact-type"/>
</dbReference>
<dbReference type="Pfam" id="PF00126">
    <property type="entry name" value="HTH_1"/>
    <property type="match status" value="1"/>
</dbReference>
<dbReference type="PRINTS" id="PR00039">
    <property type="entry name" value="HTHLYSR"/>
</dbReference>
<dbReference type="GO" id="GO:0003700">
    <property type="term" value="F:DNA-binding transcription factor activity"/>
    <property type="evidence" value="ECO:0007669"/>
    <property type="project" value="InterPro"/>
</dbReference>
<keyword evidence="7" id="KW-1185">Reference proteome</keyword>
<keyword evidence="4" id="KW-0804">Transcription</keyword>
<dbReference type="Gene3D" id="3.40.190.290">
    <property type="match status" value="1"/>
</dbReference>
<feature type="domain" description="HTH lysR-type" evidence="5">
    <location>
        <begin position="1"/>
        <end position="61"/>
    </location>
</feature>
<protein>
    <submittedName>
        <fullName evidence="6">LysR family transcriptional regulator</fullName>
    </submittedName>
</protein>
<name>A0A248K8P0_SALBN</name>
<dbReference type="PROSITE" id="PS50931">
    <property type="entry name" value="HTH_LYSR"/>
    <property type="match status" value="1"/>
</dbReference>
<dbReference type="OrthoDB" id="9786526at2"/>
<proteinExistence type="inferred from homology"/>
<dbReference type="FunFam" id="1.10.10.10:FF:000001">
    <property type="entry name" value="LysR family transcriptional regulator"/>
    <property type="match status" value="1"/>
</dbReference>
<dbReference type="GeneID" id="44980518"/>